<name>A0AAW0MI41_QUESU</name>
<dbReference type="EMBL" id="PKMF04000002">
    <property type="protein sequence ID" value="KAK7861462.1"/>
    <property type="molecule type" value="Genomic_DNA"/>
</dbReference>
<dbReference type="PANTHER" id="PTHR48051:SF1">
    <property type="entry name" value="RAS SUPPRESSOR PROTEIN 1"/>
    <property type="match status" value="1"/>
</dbReference>
<keyword evidence="1" id="KW-0433">Leucine-rich repeat</keyword>
<gene>
    <name evidence="5" type="primary">WRKY19_5</name>
    <name evidence="5" type="ORF">CFP56_011271</name>
</gene>
<reference evidence="5" key="3">
    <citation type="submission" date="2023-07" db="EMBL/GenBank/DDBJ databases">
        <title>An improved reference 1 genome and first organelle genomes of Quercus suber.</title>
        <authorList>
            <consortium name="Genosuber Consortium"/>
            <person name="Usie A."/>
            <person name="Serra O."/>
            <person name="Barros P."/>
        </authorList>
    </citation>
    <scope>NUCLEOTIDE SEQUENCE</scope>
    <source>
        <strain evidence="5">HL8</strain>
        <tissue evidence="5">Leaves</tissue>
    </source>
</reference>
<evidence type="ECO:0000256" key="3">
    <source>
        <dbReference type="ARBA" id="ARBA00022821"/>
    </source>
</evidence>
<evidence type="ECO:0000259" key="4">
    <source>
        <dbReference type="Pfam" id="PF23286"/>
    </source>
</evidence>
<comment type="caution">
    <text evidence="5">The sequence shown here is derived from an EMBL/GenBank/DDBJ whole genome shotgun (WGS) entry which is preliminary data.</text>
</comment>
<reference evidence="5" key="2">
    <citation type="journal article" date="2018" name="Sci. Data">
        <title>The draft genome sequence of cork oak.</title>
        <authorList>
            <person name="Ramos A.M."/>
            <person name="Usie A."/>
            <person name="Barbosa P."/>
            <person name="Barros P.M."/>
            <person name="Capote T."/>
            <person name="Chaves I."/>
            <person name="Simoes F."/>
            <person name="Abreu I."/>
            <person name="Carrasquinho I."/>
            <person name="Faro C."/>
            <person name="Guimaraes J.B."/>
            <person name="Mendonca D."/>
            <person name="Nobrega F."/>
            <person name="Rodrigues L."/>
            <person name="Saibo N.J.M."/>
            <person name="Varela M.C."/>
            <person name="Egas C."/>
            <person name="Matos J."/>
            <person name="Miguel C.M."/>
            <person name="Oliveira M.M."/>
            <person name="Ricardo C.P."/>
            <person name="Goncalves S."/>
        </authorList>
    </citation>
    <scope>NUCLEOTIDE SEQUENCE [LARGE SCALE GENOMIC DNA]</scope>
    <source>
        <strain evidence="5">HL8</strain>
    </source>
</reference>
<dbReference type="InterPro" id="IPR058546">
    <property type="entry name" value="RPS4B/Roq1-like_LRR"/>
</dbReference>
<dbReference type="Pfam" id="PF23286">
    <property type="entry name" value="LRR_13"/>
    <property type="match status" value="1"/>
</dbReference>
<protein>
    <submittedName>
        <fullName evidence="5">Wrky transcription factor 19</fullName>
    </submittedName>
</protein>
<keyword evidence="2" id="KW-0677">Repeat</keyword>
<dbReference type="InterPro" id="IPR050216">
    <property type="entry name" value="LRR_domain-containing"/>
</dbReference>
<dbReference type="SUPFAM" id="SSF52058">
    <property type="entry name" value="L domain-like"/>
    <property type="match status" value="1"/>
</dbReference>
<dbReference type="InterPro" id="IPR032675">
    <property type="entry name" value="LRR_dom_sf"/>
</dbReference>
<dbReference type="GO" id="GO:0005737">
    <property type="term" value="C:cytoplasm"/>
    <property type="evidence" value="ECO:0007669"/>
    <property type="project" value="TreeGrafter"/>
</dbReference>
<evidence type="ECO:0000256" key="1">
    <source>
        <dbReference type="ARBA" id="ARBA00022614"/>
    </source>
</evidence>
<accession>A0AAW0MI41</accession>
<feature type="domain" description="Disease resistance protein RPS4B/Roq1-like leucine-rich repeats" evidence="4">
    <location>
        <begin position="81"/>
        <end position="166"/>
    </location>
</feature>
<sequence>MKNRQRIQCTSLTHMNLQSCQYIRELPDLSIATPNIKQLSLCECIKLVKVHDSVGCLDKLESLDLSGCIKLKILPSCITMKSLKILILFNCKRVERFPDISQKMENLKFLSLAYTAIRELPSSFRNLSGLERLDVGSYPYTCHLPSSIYELSHLHKLYIHGNVQFPKDVKIGRQALCNSFGGFSKYGFLKLNFLKKLASYFHLSEKFLLSRSKNLNLNDNIMRFNGLRDLLIEDSKFLKTIPKLPKSIRSVDASNCISLNSQSLRKLFFQFGRNLELQPNMKCSSVKGNVLANSHSHQIDYSSQLSFSKFFLIEMELLPLKESYANKWGSLRDDIISWVCAVNISINGHKQPFMQPPIFQCLKCDHLWFYGVPHSQLQEKFGDLLQGDQNHVGVSCKISHWTSEFGKFAPVIARMGVHVECICPPQNVDEISELAPLLPPISTSNGLRRRRTSTSYNP</sequence>
<proteinExistence type="predicted"/>
<keyword evidence="3" id="KW-0611">Plant defense</keyword>
<organism evidence="5">
    <name type="scientific">Quercus suber</name>
    <name type="common">Cork oak</name>
    <dbReference type="NCBI Taxonomy" id="58331"/>
    <lineage>
        <taxon>Eukaryota</taxon>
        <taxon>Viridiplantae</taxon>
        <taxon>Streptophyta</taxon>
        <taxon>Embryophyta</taxon>
        <taxon>Tracheophyta</taxon>
        <taxon>Spermatophyta</taxon>
        <taxon>Magnoliopsida</taxon>
        <taxon>eudicotyledons</taxon>
        <taxon>Gunneridae</taxon>
        <taxon>Pentapetalae</taxon>
        <taxon>rosids</taxon>
        <taxon>fabids</taxon>
        <taxon>Fagales</taxon>
        <taxon>Fagaceae</taxon>
        <taxon>Quercus</taxon>
    </lineage>
</organism>
<dbReference type="AlphaFoldDB" id="A0AAW0MI41"/>
<evidence type="ECO:0000256" key="2">
    <source>
        <dbReference type="ARBA" id="ARBA00022737"/>
    </source>
</evidence>
<dbReference type="Gene3D" id="3.80.10.10">
    <property type="entry name" value="Ribonuclease Inhibitor"/>
    <property type="match status" value="2"/>
</dbReference>
<reference evidence="5" key="1">
    <citation type="submission" date="2017-12" db="EMBL/GenBank/DDBJ databases">
        <authorList>
            <person name="Barbosa P."/>
            <person name="Usie A."/>
            <person name="Ramos A.M."/>
        </authorList>
    </citation>
    <scope>NUCLEOTIDE SEQUENCE</scope>
    <source>
        <strain evidence="5">HL8</strain>
        <tissue evidence="5">Leaves</tissue>
    </source>
</reference>
<dbReference type="PANTHER" id="PTHR48051">
    <property type="match status" value="1"/>
</dbReference>
<evidence type="ECO:0000313" key="5">
    <source>
        <dbReference type="EMBL" id="KAK7861462.1"/>
    </source>
</evidence>